<dbReference type="AlphaFoldDB" id="A0A9P1GSW1"/>
<name>A0A9P1GSW1_9DINO</name>
<evidence type="ECO:0000313" key="4">
    <source>
        <dbReference type="EMBL" id="CAL4807530.1"/>
    </source>
</evidence>
<evidence type="ECO:0000313" key="5">
    <source>
        <dbReference type="Proteomes" id="UP001152797"/>
    </source>
</evidence>
<feature type="compositionally biased region" description="Basic and acidic residues" evidence="1">
    <location>
        <begin position="98"/>
        <end position="136"/>
    </location>
</feature>
<dbReference type="EMBL" id="CAMXCT010006797">
    <property type="protein sequence ID" value="CAI4020218.1"/>
    <property type="molecule type" value="Genomic_DNA"/>
</dbReference>
<dbReference type="EMBL" id="CAMXCT020006797">
    <property type="protein sequence ID" value="CAL1173593.1"/>
    <property type="molecule type" value="Genomic_DNA"/>
</dbReference>
<keyword evidence="5" id="KW-1185">Reference proteome</keyword>
<proteinExistence type="predicted"/>
<feature type="compositionally biased region" description="Basic and acidic residues" evidence="1">
    <location>
        <begin position="147"/>
        <end position="179"/>
    </location>
</feature>
<reference evidence="2" key="1">
    <citation type="submission" date="2022-10" db="EMBL/GenBank/DDBJ databases">
        <authorList>
            <person name="Chen Y."/>
            <person name="Dougan E. K."/>
            <person name="Chan C."/>
            <person name="Rhodes N."/>
            <person name="Thang M."/>
        </authorList>
    </citation>
    <scope>NUCLEOTIDE SEQUENCE</scope>
</reference>
<comment type="caution">
    <text evidence="2">The sequence shown here is derived from an EMBL/GenBank/DDBJ whole genome shotgun (WGS) entry which is preliminary data.</text>
</comment>
<dbReference type="EMBL" id="CAMXCT030006797">
    <property type="protein sequence ID" value="CAL4807530.1"/>
    <property type="molecule type" value="Genomic_DNA"/>
</dbReference>
<feature type="compositionally biased region" description="Acidic residues" evidence="1">
    <location>
        <begin position="83"/>
        <end position="97"/>
    </location>
</feature>
<feature type="compositionally biased region" description="Basic and acidic residues" evidence="1">
    <location>
        <begin position="50"/>
        <end position="61"/>
    </location>
</feature>
<evidence type="ECO:0000313" key="2">
    <source>
        <dbReference type="EMBL" id="CAI4020218.1"/>
    </source>
</evidence>
<reference evidence="3" key="2">
    <citation type="submission" date="2024-04" db="EMBL/GenBank/DDBJ databases">
        <authorList>
            <person name="Chen Y."/>
            <person name="Shah S."/>
            <person name="Dougan E. K."/>
            <person name="Thang M."/>
            <person name="Chan C."/>
        </authorList>
    </citation>
    <scope>NUCLEOTIDE SEQUENCE [LARGE SCALE GENOMIC DNA]</scope>
</reference>
<dbReference type="Proteomes" id="UP001152797">
    <property type="component" value="Unassembled WGS sequence"/>
</dbReference>
<feature type="compositionally biased region" description="Acidic residues" evidence="1">
    <location>
        <begin position="1"/>
        <end position="13"/>
    </location>
</feature>
<sequence length="350" mass="40156">MGWDSDDDWENENLEEKLEKNRVAKEKAQKRLETGEDESSEEEEEEEEEKKEVPKAKKSTWEDSDEEEEERPKAAPKAQPQASDDDEGWEDLEDEDKIEEKLMAQQKEKEKQRKRDAGEDTESEGEKEVKKEEKPKPAPKKKGPTQKAEDEKPKVDPDQVKLADPEAERARLRKLEEERDARLGMDLFSGFEKKESLLEKEKREKAEAAAAKKAAAKPKATVIDEFDNLELKLSSDVDSLCAKCLNKFETSTLQKGGPQRFLSNLIKSLESSFDTADLDSLEKSLSQLIKDKKATKANSTLTKDNKASTKINKNTKFNKQSEWEDVYGGGDDDEDWTQEEWDAWYAEQEK</sequence>
<protein>
    <submittedName>
        <fullName evidence="4">Peptidylprolyl isomerase</fullName>
    </submittedName>
</protein>
<dbReference type="OrthoDB" id="10669343at2759"/>
<evidence type="ECO:0000313" key="3">
    <source>
        <dbReference type="EMBL" id="CAL1173593.1"/>
    </source>
</evidence>
<accession>A0A9P1GSW1</accession>
<feature type="region of interest" description="Disordered" evidence="1">
    <location>
        <begin position="1"/>
        <end position="179"/>
    </location>
</feature>
<organism evidence="2">
    <name type="scientific">Cladocopium goreaui</name>
    <dbReference type="NCBI Taxonomy" id="2562237"/>
    <lineage>
        <taxon>Eukaryota</taxon>
        <taxon>Sar</taxon>
        <taxon>Alveolata</taxon>
        <taxon>Dinophyceae</taxon>
        <taxon>Suessiales</taxon>
        <taxon>Symbiodiniaceae</taxon>
        <taxon>Cladocopium</taxon>
    </lineage>
</organism>
<dbReference type="InterPro" id="IPR013906">
    <property type="entry name" value="eIF3j"/>
</dbReference>
<gene>
    <name evidence="2" type="ORF">C1SCF055_LOCUS44656</name>
</gene>
<dbReference type="Pfam" id="PF08597">
    <property type="entry name" value="eIF3_subunit"/>
    <property type="match status" value="1"/>
</dbReference>
<dbReference type="GO" id="GO:0016853">
    <property type="term" value="F:isomerase activity"/>
    <property type="evidence" value="ECO:0007669"/>
    <property type="project" value="UniProtKB-KW"/>
</dbReference>
<evidence type="ECO:0000256" key="1">
    <source>
        <dbReference type="SAM" id="MobiDB-lite"/>
    </source>
</evidence>
<feature type="compositionally biased region" description="Basic and acidic residues" evidence="1">
    <location>
        <begin position="14"/>
        <end position="34"/>
    </location>
</feature>
<feature type="compositionally biased region" description="Acidic residues" evidence="1">
    <location>
        <begin position="35"/>
        <end position="49"/>
    </location>
</feature>
<keyword evidence="4" id="KW-0413">Isomerase</keyword>